<evidence type="ECO:0000313" key="1">
    <source>
        <dbReference type="EMBL" id="PXF45783.1"/>
    </source>
</evidence>
<dbReference type="AlphaFoldDB" id="A0A2V3IUJ7"/>
<dbReference type="EMBL" id="NBIV01000053">
    <property type="protein sequence ID" value="PXF45783.1"/>
    <property type="molecule type" value="Genomic_DNA"/>
</dbReference>
<gene>
    <name evidence="1" type="ORF">BWQ96_04450</name>
</gene>
<protein>
    <submittedName>
        <fullName evidence="1">Uncharacterized protein</fullName>
    </submittedName>
</protein>
<dbReference type="OrthoDB" id="3221at2759"/>
<comment type="caution">
    <text evidence="1">The sequence shown here is derived from an EMBL/GenBank/DDBJ whole genome shotgun (WGS) entry which is preliminary data.</text>
</comment>
<evidence type="ECO:0000313" key="2">
    <source>
        <dbReference type="Proteomes" id="UP000247409"/>
    </source>
</evidence>
<keyword evidence="2" id="KW-1185">Reference proteome</keyword>
<reference evidence="1 2" key="1">
    <citation type="journal article" date="2018" name="Mol. Biol. Evol.">
        <title>Analysis of the draft genome of the red seaweed Gracilariopsis chorda provides insights into genome size evolution in Rhodophyta.</title>
        <authorList>
            <person name="Lee J."/>
            <person name="Yang E.C."/>
            <person name="Graf L."/>
            <person name="Yang J.H."/>
            <person name="Qiu H."/>
            <person name="Zel Zion U."/>
            <person name="Chan C.X."/>
            <person name="Stephens T.G."/>
            <person name="Weber A.P.M."/>
            <person name="Boo G.H."/>
            <person name="Boo S.M."/>
            <person name="Kim K.M."/>
            <person name="Shin Y."/>
            <person name="Jung M."/>
            <person name="Lee S.J."/>
            <person name="Yim H.S."/>
            <person name="Lee J.H."/>
            <person name="Bhattacharya D."/>
            <person name="Yoon H.S."/>
        </authorList>
    </citation>
    <scope>NUCLEOTIDE SEQUENCE [LARGE SCALE GENOMIC DNA]</scope>
    <source>
        <strain evidence="1 2">SKKU-2015</strain>
        <tissue evidence="1">Whole body</tissue>
    </source>
</reference>
<accession>A0A2V3IUJ7</accession>
<sequence>MLTALKFWSAAKHHEGEHGENYSELVDWIIRLSCSIITYELSPSSLIYKMKNLQADNMFISTLRGILPGEGIFPFHRVLNSMVQFVSDFPESSGKECKISVSQLVQASLLRSGVPWSENSPQKDAWKAIHESSLDLAKTLCQSDFFWSCAFTKSLQQVRREPLTADSCFDVGFLVNVVSSPLFMRELLQNQSKCLELLCDVMTNTLLVLGREPLMSFRTIISKEKHYPSVPSVLDLFLALLSSALMQRELLTTDTMIKRLFLESVDGLLMRSARMGSNAHFQDNLKQLAGKTLLERSAWDSILEKPLASGVISDGKIMVKQRVLAFNAQVLASMGKSLEDGSRDMSQMNTLKAYLATKVNNMRNRRHVWEVVPRIQGGLDRFYCDSEKKVEVLS</sequence>
<name>A0A2V3IUJ7_9FLOR</name>
<organism evidence="1 2">
    <name type="scientific">Gracilariopsis chorda</name>
    <dbReference type="NCBI Taxonomy" id="448386"/>
    <lineage>
        <taxon>Eukaryota</taxon>
        <taxon>Rhodophyta</taxon>
        <taxon>Florideophyceae</taxon>
        <taxon>Rhodymeniophycidae</taxon>
        <taxon>Gracilariales</taxon>
        <taxon>Gracilariaceae</taxon>
        <taxon>Gracilariopsis</taxon>
    </lineage>
</organism>
<proteinExistence type="predicted"/>
<dbReference type="Proteomes" id="UP000247409">
    <property type="component" value="Unassembled WGS sequence"/>
</dbReference>